<keyword evidence="2" id="KW-0472">Membrane</keyword>
<evidence type="ECO:0000313" key="4">
    <source>
        <dbReference type="Proteomes" id="UP000004995"/>
    </source>
</evidence>
<reference evidence="3" key="2">
    <citation type="submission" date="2018-08" db="UniProtKB">
        <authorList>
            <consortium name="EnsemblPlants"/>
        </authorList>
    </citation>
    <scope>IDENTIFICATION</scope>
    <source>
        <strain evidence="3">Yugu1</strain>
    </source>
</reference>
<keyword evidence="2" id="KW-1133">Transmembrane helix</keyword>
<reference evidence="4" key="1">
    <citation type="journal article" date="2012" name="Nat. Biotechnol.">
        <title>Reference genome sequence of the model plant Setaria.</title>
        <authorList>
            <person name="Bennetzen J.L."/>
            <person name="Schmutz J."/>
            <person name="Wang H."/>
            <person name="Percifield R."/>
            <person name="Hawkins J."/>
            <person name="Pontaroli A.C."/>
            <person name="Estep M."/>
            <person name="Feng L."/>
            <person name="Vaughn J.N."/>
            <person name="Grimwood J."/>
            <person name="Jenkins J."/>
            <person name="Barry K."/>
            <person name="Lindquist E."/>
            <person name="Hellsten U."/>
            <person name="Deshpande S."/>
            <person name="Wang X."/>
            <person name="Wu X."/>
            <person name="Mitros T."/>
            <person name="Triplett J."/>
            <person name="Yang X."/>
            <person name="Ye C.Y."/>
            <person name="Mauro-Herrera M."/>
            <person name="Wang L."/>
            <person name="Li P."/>
            <person name="Sharma M."/>
            <person name="Sharma R."/>
            <person name="Ronald P.C."/>
            <person name="Panaud O."/>
            <person name="Kellogg E.A."/>
            <person name="Brutnell T.P."/>
            <person name="Doust A.N."/>
            <person name="Tuskan G.A."/>
            <person name="Rokhsar D."/>
            <person name="Devos K.M."/>
        </authorList>
    </citation>
    <scope>NUCLEOTIDE SEQUENCE [LARGE SCALE GENOMIC DNA]</scope>
    <source>
        <strain evidence="4">cv. Yugu1</strain>
    </source>
</reference>
<evidence type="ECO:0000313" key="3">
    <source>
        <dbReference type="EnsemblPlants" id="KQL15061"/>
    </source>
</evidence>
<evidence type="ECO:0000256" key="1">
    <source>
        <dbReference type="SAM" id="MobiDB-lite"/>
    </source>
</evidence>
<organism evidence="3 4">
    <name type="scientific">Setaria italica</name>
    <name type="common">Foxtail millet</name>
    <name type="synonym">Panicum italicum</name>
    <dbReference type="NCBI Taxonomy" id="4555"/>
    <lineage>
        <taxon>Eukaryota</taxon>
        <taxon>Viridiplantae</taxon>
        <taxon>Streptophyta</taxon>
        <taxon>Embryophyta</taxon>
        <taxon>Tracheophyta</taxon>
        <taxon>Spermatophyta</taxon>
        <taxon>Magnoliopsida</taxon>
        <taxon>Liliopsida</taxon>
        <taxon>Poales</taxon>
        <taxon>Poaceae</taxon>
        <taxon>PACMAD clade</taxon>
        <taxon>Panicoideae</taxon>
        <taxon>Panicodae</taxon>
        <taxon>Paniceae</taxon>
        <taxon>Cenchrinae</taxon>
        <taxon>Setaria</taxon>
    </lineage>
</organism>
<feature type="region of interest" description="Disordered" evidence="1">
    <location>
        <begin position="1"/>
        <end position="66"/>
    </location>
</feature>
<sequence length="140" mass="14737">MWCYPVASSPSSLAPGAGAGGRKTAGACAEAGGPWWRSGGTAAEERRGLEVDSGRSQQGRRPPFRPISMETGLLRVPVSFPFCFLTLALPPSPVVVATLLAGDFSSRSMRHGLSATPQLALLLSLNYCIICICLYSPKVV</sequence>
<keyword evidence="2" id="KW-0812">Transmembrane</keyword>
<proteinExistence type="predicted"/>
<name>K3ZAL3_SETIT</name>
<feature type="transmembrane region" description="Helical" evidence="2">
    <location>
        <begin position="78"/>
        <end position="99"/>
    </location>
</feature>
<feature type="compositionally biased region" description="Low complexity" evidence="1">
    <location>
        <begin position="7"/>
        <end position="16"/>
    </location>
</feature>
<accession>K3ZAL3</accession>
<dbReference type="AlphaFoldDB" id="K3ZAL3"/>
<dbReference type="HOGENOM" id="CLU_1838598_0_0_1"/>
<feature type="transmembrane region" description="Helical" evidence="2">
    <location>
        <begin position="119"/>
        <end position="137"/>
    </location>
</feature>
<dbReference type="EMBL" id="AGNK02001642">
    <property type="status" value="NOT_ANNOTATED_CDS"/>
    <property type="molecule type" value="Genomic_DNA"/>
</dbReference>
<feature type="compositionally biased region" description="Basic and acidic residues" evidence="1">
    <location>
        <begin position="43"/>
        <end position="53"/>
    </location>
</feature>
<dbReference type="Proteomes" id="UP000004995">
    <property type="component" value="Unassembled WGS sequence"/>
</dbReference>
<protein>
    <submittedName>
        <fullName evidence="3">Uncharacterized protein</fullName>
    </submittedName>
</protein>
<evidence type="ECO:0000256" key="2">
    <source>
        <dbReference type="SAM" id="Phobius"/>
    </source>
</evidence>
<dbReference type="InParanoid" id="K3ZAL3"/>
<dbReference type="EnsemblPlants" id="KQL15061">
    <property type="protein sequence ID" value="KQL15061"/>
    <property type="gene ID" value="SETIT_023584mg"/>
</dbReference>
<keyword evidence="4" id="KW-1185">Reference proteome</keyword>
<dbReference type="Gramene" id="KQL15061">
    <property type="protein sequence ID" value="KQL15061"/>
    <property type="gene ID" value="SETIT_023584mg"/>
</dbReference>